<keyword evidence="4" id="KW-1185">Reference proteome</keyword>
<dbReference type="GO" id="GO:0016740">
    <property type="term" value="F:transferase activity"/>
    <property type="evidence" value="ECO:0007669"/>
    <property type="project" value="InterPro"/>
</dbReference>
<dbReference type="EMBL" id="JAQQBS010001424">
    <property type="protein sequence ID" value="KAK0158279.1"/>
    <property type="molecule type" value="Genomic_DNA"/>
</dbReference>
<dbReference type="PANTHER" id="PTHR47170:SF2">
    <property type="entry name" value="MALONYL-COA:ACP TRANSACYLASE (MAT) DOMAIN-CONTAINING PROTEIN"/>
    <property type="match status" value="1"/>
</dbReference>
<reference evidence="3" key="1">
    <citation type="journal article" date="2023" name="bioRxiv">
        <title>Scaffold-level genome assemblies of two parasitoid biocontrol wasps reveal the parthenogenesis mechanism and an associated novel virus.</title>
        <authorList>
            <person name="Inwood S."/>
            <person name="Skelly J."/>
            <person name="Guhlin J."/>
            <person name="Harrop T."/>
            <person name="Goldson S."/>
            <person name="Dearden P."/>
        </authorList>
    </citation>
    <scope>NUCLEOTIDE SEQUENCE</scope>
    <source>
        <strain evidence="3">Irish</strain>
        <tissue evidence="3">Whole body</tissue>
    </source>
</reference>
<evidence type="ECO:0000256" key="1">
    <source>
        <dbReference type="SAM" id="MobiDB-lite"/>
    </source>
</evidence>
<dbReference type="SUPFAM" id="SSF52151">
    <property type="entry name" value="FabD/lysophospholipase-like"/>
    <property type="match status" value="1"/>
</dbReference>
<dbReference type="AlphaFoldDB" id="A0AA39EWY5"/>
<dbReference type="PANTHER" id="PTHR47170">
    <property type="entry name" value="MALONYL-COA ACP TRANSACYLASE, ACP-BINDING"/>
    <property type="match status" value="1"/>
</dbReference>
<dbReference type="Gene3D" id="3.30.70.250">
    <property type="entry name" value="Malonyl-CoA ACP transacylase, ACP-binding"/>
    <property type="match status" value="1"/>
</dbReference>
<accession>A0AA39EWY5</accession>
<dbReference type="Proteomes" id="UP001168990">
    <property type="component" value="Unassembled WGS sequence"/>
</dbReference>
<sequence>MWQKNLLTNFVGGHVKFYGWSRFITIRKYSDINKVENNDENVAKSSEEDVLNLLNDSANFNEATDTSWDSSPYPEGAVIPSDKPERPKQDPSTSTILLCPGQGTLKIGSVNKYLAVPRAKEVFEIANEVVGFDILSMCLKGPLNKLNRTEFNQVATVTASLAALERLWEDRPMAIEQCKAIAGYSVGELTALIFSGALTLEDGIRLAAVRGAAMQQASDLTPQGMLLIHCLPSTKVDLVCNEAKKWAMDMGVSEPVCNTAIYIYTEAKVLAGDEESLKYIENNYKRLQLRKVQRLPVSGAFHTSLMEPALKSFKKALDKIDIQEPRIDTYSNFTTKPYRSARDVKKLLMKQMVSPVKWEQIIQSIYKRPPGVAFPRTFELGSGSLGHILGRINVKASHFYTFI</sequence>
<name>A0AA39EWY5_9HYME</name>
<dbReference type="InterPro" id="IPR001227">
    <property type="entry name" value="Ac_transferase_dom_sf"/>
</dbReference>
<organism evidence="3 4">
    <name type="scientific">Microctonus aethiopoides</name>
    <dbReference type="NCBI Taxonomy" id="144406"/>
    <lineage>
        <taxon>Eukaryota</taxon>
        <taxon>Metazoa</taxon>
        <taxon>Ecdysozoa</taxon>
        <taxon>Arthropoda</taxon>
        <taxon>Hexapoda</taxon>
        <taxon>Insecta</taxon>
        <taxon>Pterygota</taxon>
        <taxon>Neoptera</taxon>
        <taxon>Endopterygota</taxon>
        <taxon>Hymenoptera</taxon>
        <taxon>Apocrita</taxon>
        <taxon>Ichneumonoidea</taxon>
        <taxon>Braconidae</taxon>
        <taxon>Euphorinae</taxon>
        <taxon>Microctonus</taxon>
    </lineage>
</organism>
<dbReference type="InterPro" id="IPR016035">
    <property type="entry name" value="Acyl_Trfase/lysoPLipase"/>
</dbReference>
<evidence type="ECO:0000313" key="3">
    <source>
        <dbReference type="EMBL" id="KAK0158279.1"/>
    </source>
</evidence>
<dbReference type="InterPro" id="IPR052760">
    <property type="entry name" value="Mitochondrial_malonyltrans"/>
</dbReference>
<dbReference type="SMART" id="SM00827">
    <property type="entry name" value="PKS_AT"/>
    <property type="match status" value="1"/>
</dbReference>
<evidence type="ECO:0000259" key="2">
    <source>
        <dbReference type="SMART" id="SM00827"/>
    </source>
</evidence>
<proteinExistence type="predicted"/>
<feature type="region of interest" description="Disordered" evidence="1">
    <location>
        <begin position="63"/>
        <end position="94"/>
    </location>
</feature>
<comment type="caution">
    <text evidence="3">The sequence shown here is derived from an EMBL/GenBank/DDBJ whole genome shotgun (WGS) entry which is preliminary data.</text>
</comment>
<gene>
    <name evidence="3" type="ORF">PV328_009303</name>
</gene>
<feature type="domain" description="Malonyl-CoA:ACP transacylase (MAT)" evidence="2">
    <location>
        <begin position="98"/>
        <end position="387"/>
    </location>
</feature>
<dbReference type="InterPro" id="IPR014043">
    <property type="entry name" value="Acyl_transferase_dom"/>
</dbReference>
<evidence type="ECO:0000313" key="4">
    <source>
        <dbReference type="Proteomes" id="UP001168990"/>
    </source>
</evidence>
<reference evidence="3" key="2">
    <citation type="submission" date="2023-03" db="EMBL/GenBank/DDBJ databases">
        <authorList>
            <person name="Inwood S.N."/>
            <person name="Skelly J.G."/>
            <person name="Guhlin J."/>
            <person name="Harrop T.W.R."/>
            <person name="Goldson S.G."/>
            <person name="Dearden P.K."/>
        </authorList>
    </citation>
    <scope>NUCLEOTIDE SEQUENCE</scope>
    <source>
        <strain evidence="3">Irish</strain>
        <tissue evidence="3">Whole body</tissue>
    </source>
</reference>
<dbReference type="Pfam" id="PF00698">
    <property type="entry name" value="Acyl_transf_1"/>
    <property type="match status" value="1"/>
</dbReference>
<protein>
    <recommendedName>
        <fullName evidence="2">Malonyl-CoA:ACP transacylase (MAT) domain-containing protein</fullName>
    </recommendedName>
</protein>
<dbReference type="Gene3D" id="3.40.366.10">
    <property type="entry name" value="Malonyl-Coenzyme A Acyl Carrier Protein, domain 2"/>
    <property type="match status" value="1"/>
</dbReference>